<reference evidence="2 3" key="1">
    <citation type="journal article" date="2018" name="Mol. Biol. Evol.">
        <title>Broad Genomic Sampling Reveals a Smut Pathogenic Ancestry of the Fungal Clade Ustilaginomycotina.</title>
        <authorList>
            <person name="Kijpornyongpan T."/>
            <person name="Mondo S.J."/>
            <person name="Barry K."/>
            <person name="Sandor L."/>
            <person name="Lee J."/>
            <person name="Lipzen A."/>
            <person name="Pangilinan J."/>
            <person name="LaButti K."/>
            <person name="Hainaut M."/>
            <person name="Henrissat B."/>
            <person name="Grigoriev I.V."/>
            <person name="Spatafora J.W."/>
            <person name="Aime M.C."/>
        </authorList>
    </citation>
    <scope>NUCLEOTIDE SEQUENCE [LARGE SCALE GENOMIC DNA]</scope>
    <source>
        <strain evidence="2 3">MCA 4718</strain>
    </source>
</reference>
<feature type="chain" id="PRO_5016251636" evidence="1">
    <location>
        <begin position="26"/>
        <end position="139"/>
    </location>
</feature>
<gene>
    <name evidence="2" type="ORF">BCV69DRAFT_295812</name>
</gene>
<evidence type="ECO:0000313" key="2">
    <source>
        <dbReference type="EMBL" id="PWN23476.1"/>
    </source>
</evidence>
<feature type="signal peptide" evidence="1">
    <location>
        <begin position="1"/>
        <end position="25"/>
    </location>
</feature>
<dbReference type="GeneID" id="37015668"/>
<dbReference type="RefSeq" id="XP_025350636.1">
    <property type="nucleotide sequence ID" value="XM_025493934.1"/>
</dbReference>
<dbReference type="EMBL" id="KZ819321">
    <property type="protein sequence ID" value="PWN23476.1"/>
    <property type="molecule type" value="Genomic_DNA"/>
</dbReference>
<keyword evidence="3" id="KW-1185">Reference proteome</keyword>
<dbReference type="AlphaFoldDB" id="A0A316UE34"/>
<organism evidence="2 3">
    <name type="scientific">Pseudomicrostroma glucosiphilum</name>
    <dbReference type="NCBI Taxonomy" id="1684307"/>
    <lineage>
        <taxon>Eukaryota</taxon>
        <taxon>Fungi</taxon>
        <taxon>Dikarya</taxon>
        <taxon>Basidiomycota</taxon>
        <taxon>Ustilaginomycotina</taxon>
        <taxon>Exobasidiomycetes</taxon>
        <taxon>Microstromatales</taxon>
        <taxon>Microstromatales incertae sedis</taxon>
        <taxon>Pseudomicrostroma</taxon>
    </lineage>
</organism>
<protein>
    <submittedName>
        <fullName evidence="2">Uncharacterized protein</fullName>
    </submittedName>
</protein>
<accession>A0A316UE34</accession>
<sequence length="139" mass="15367">MVRIGALTLLMAVVAITGFTSVAKAEDRGYGGLWNCNNCQVFARSDEQVTRKKAMQCVRQSAEEMLSFTYHSKKGSYELSKEKSTRAHVGDKFDVVKKVNFSKLSFFPDRHNGIEVDSINCHNGMIGFVSCKGCTAADN</sequence>
<dbReference type="Proteomes" id="UP000245942">
    <property type="component" value="Unassembled WGS sequence"/>
</dbReference>
<keyword evidence="1" id="KW-0732">Signal</keyword>
<name>A0A316UE34_9BASI</name>
<evidence type="ECO:0000256" key="1">
    <source>
        <dbReference type="SAM" id="SignalP"/>
    </source>
</evidence>
<evidence type="ECO:0000313" key="3">
    <source>
        <dbReference type="Proteomes" id="UP000245942"/>
    </source>
</evidence>
<proteinExistence type="predicted"/>